<feature type="compositionally biased region" description="Polar residues" evidence="1">
    <location>
        <begin position="66"/>
        <end position="77"/>
    </location>
</feature>
<evidence type="ECO:0000313" key="3">
    <source>
        <dbReference type="Proteomes" id="UP000460949"/>
    </source>
</evidence>
<feature type="compositionally biased region" description="Basic and acidic residues" evidence="1">
    <location>
        <begin position="11"/>
        <end position="28"/>
    </location>
</feature>
<dbReference type="EMBL" id="WMET01000004">
    <property type="protein sequence ID" value="MYL21200.1"/>
    <property type="molecule type" value="Genomic_DNA"/>
</dbReference>
<gene>
    <name evidence="2" type="ORF">GLW04_14960</name>
</gene>
<dbReference type="Proteomes" id="UP000460949">
    <property type="component" value="Unassembled WGS sequence"/>
</dbReference>
<dbReference type="AlphaFoldDB" id="A0A845DUM6"/>
<name>A0A845DUM6_9BACI</name>
<evidence type="ECO:0000256" key="1">
    <source>
        <dbReference type="SAM" id="MobiDB-lite"/>
    </source>
</evidence>
<proteinExistence type="predicted"/>
<evidence type="ECO:0000313" key="2">
    <source>
        <dbReference type="EMBL" id="MYL21200.1"/>
    </source>
</evidence>
<sequence>MIRVNTQTNVRMERSTISRRNARPDRDTAMSTTQGGITMGKRNFKAAPASHSHRSSKHMSRRVNGETEQTQANQITEIQMRKRN</sequence>
<comment type="caution">
    <text evidence="2">The sequence shown here is derived from an EMBL/GenBank/DDBJ whole genome shotgun (WGS) entry which is preliminary data.</text>
</comment>
<organism evidence="2 3">
    <name type="scientific">Halobacillus litoralis</name>
    <dbReference type="NCBI Taxonomy" id="45668"/>
    <lineage>
        <taxon>Bacteria</taxon>
        <taxon>Bacillati</taxon>
        <taxon>Bacillota</taxon>
        <taxon>Bacilli</taxon>
        <taxon>Bacillales</taxon>
        <taxon>Bacillaceae</taxon>
        <taxon>Halobacillus</taxon>
    </lineage>
</organism>
<feature type="compositionally biased region" description="Polar residues" evidence="1">
    <location>
        <begin position="1"/>
        <end position="10"/>
    </location>
</feature>
<dbReference type="InterPro" id="IPR025413">
    <property type="entry name" value="YpzG-like"/>
</dbReference>
<protein>
    <submittedName>
        <fullName evidence="2">YpzG family protein</fullName>
    </submittedName>
</protein>
<feature type="region of interest" description="Disordered" evidence="1">
    <location>
        <begin position="1"/>
        <end position="84"/>
    </location>
</feature>
<accession>A0A845DUM6</accession>
<dbReference type="Pfam" id="PF14139">
    <property type="entry name" value="YpzG"/>
    <property type="match status" value="1"/>
</dbReference>
<feature type="compositionally biased region" description="Basic residues" evidence="1">
    <location>
        <begin position="51"/>
        <end position="61"/>
    </location>
</feature>
<reference evidence="2 3" key="1">
    <citation type="submission" date="2019-11" db="EMBL/GenBank/DDBJ databases">
        <title>Genome sequences of 17 halophilic strains isolated from different environments.</title>
        <authorList>
            <person name="Furrow R.E."/>
        </authorList>
    </citation>
    <scope>NUCLEOTIDE SEQUENCE [LARGE SCALE GENOMIC DNA]</scope>
    <source>
        <strain evidence="2 3">22511_23_Filter</strain>
    </source>
</reference>